<dbReference type="EMBL" id="CP000473">
    <property type="protein sequence ID" value="ABJ83707.1"/>
    <property type="molecule type" value="Genomic_DNA"/>
</dbReference>
<dbReference type="STRING" id="234267.Acid_2718"/>
<organism evidence="1">
    <name type="scientific">Solibacter usitatus (strain Ellin6076)</name>
    <dbReference type="NCBI Taxonomy" id="234267"/>
    <lineage>
        <taxon>Bacteria</taxon>
        <taxon>Pseudomonadati</taxon>
        <taxon>Acidobacteriota</taxon>
        <taxon>Terriglobia</taxon>
        <taxon>Bryobacterales</taxon>
        <taxon>Solibacteraceae</taxon>
        <taxon>Candidatus Solibacter</taxon>
    </lineage>
</organism>
<dbReference type="KEGG" id="sus:Acid_2718"/>
<dbReference type="OrthoDB" id="128977at2"/>
<accession>Q023W9</accession>
<gene>
    <name evidence="1" type="ordered locus">Acid_2718</name>
</gene>
<protein>
    <submittedName>
        <fullName evidence="1">Uncharacterized protein</fullName>
    </submittedName>
</protein>
<dbReference type="InParanoid" id="Q023W9"/>
<sequence>MGRTPNPVSTRDARLKRLAQNIEALADKDERILRRAREVGELRRTAAADLYAICADFVNSVNRLLSRPAVELDPAELADYAFNEDAHNLVQINVRGRILQISFVATPELVSTEDFRVPYTLNGTVRAFNQELLDKDIIEEQLIFYTIEHHKKMWRFFDARTYRSGPFDQEYLVSLMEQLL</sequence>
<name>Q023W9_SOLUE</name>
<dbReference type="HOGENOM" id="CLU_1561864_0_0_0"/>
<dbReference type="AlphaFoldDB" id="Q023W9"/>
<evidence type="ECO:0000313" key="1">
    <source>
        <dbReference type="EMBL" id="ABJ83707.1"/>
    </source>
</evidence>
<reference evidence="1" key="1">
    <citation type="submission" date="2006-10" db="EMBL/GenBank/DDBJ databases">
        <title>Complete sequence of Solibacter usitatus Ellin6076.</title>
        <authorList>
            <consortium name="US DOE Joint Genome Institute"/>
            <person name="Copeland A."/>
            <person name="Lucas S."/>
            <person name="Lapidus A."/>
            <person name="Barry K."/>
            <person name="Detter J.C."/>
            <person name="Glavina del Rio T."/>
            <person name="Hammon N."/>
            <person name="Israni S."/>
            <person name="Dalin E."/>
            <person name="Tice H."/>
            <person name="Pitluck S."/>
            <person name="Thompson L.S."/>
            <person name="Brettin T."/>
            <person name="Bruce D."/>
            <person name="Han C."/>
            <person name="Tapia R."/>
            <person name="Gilna P."/>
            <person name="Schmutz J."/>
            <person name="Larimer F."/>
            <person name="Land M."/>
            <person name="Hauser L."/>
            <person name="Kyrpides N."/>
            <person name="Mikhailova N."/>
            <person name="Janssen P.H."/>
            <person name="Kuske C.R."/>
            <person name="Richardson P."/>
        </authorList>
    </citation>
    <scope>NUCLEOTIDE SEQUENCE</scope>
    <source>
        <strain evidence="1">Ellin6076</strain>
    </source>
</reference>
<proteinExistence type="predicted"/>